<keyword evidence="9" id="KW-0012">Acyltransferase</keyword>
<reference evidence="9" key="2">
    <citation type="submission" date="2021-04" db="EMBL/GenBank/DDBJ databases">
        <authorList>
            <person name="Gilroy R."/>
        </authorList>
    </citation>
    <scope>NUCLEOTIDE SEQUENCE</scope>
    <source>
        <strain evidence="9">ChiBcec16_6824</strain>
    </source>
</reference>
<evidence type="ECO:0000256" key="2">
    <source>
        <dbReference type="ARBA" id="ARBA00007400"/>
    </source>
</evidence>
<feature type="transmembrane region" description="Helical" evidence="7">
    <location>
        <begin position="283"/>
        <end position="305"/>
    </location>
</feature>
<keyword evidence="6 7" id="KW-0472">Membrane</keyword>
<feature type="transmembrane region" description="Helical" evidence="7">
    <location>
        <begin position="193"/>
        <end position="211"/>
    </location>
</feature>
<dbReference type="EMBL" id="DXDX01000037">
    <property type="protein sequence ID" value="HIY20609.1"/>
    <property type="molecule type" value="Genomic_DNA"/>
</dbReference>
<keyword evidence="4 7" id="KW-0812">Transmembrane</keyword>
<evidence type="ECO:0000256" key="5">
    <source>
        <dbReference type="ARBA" id="ARBA00022989"/>
    </source>
</evidence>
<evidence type="ECO:0000256" key="7">
    <source>
        <dbReference type="SAM" id="Phobius"/>
    </source>
</evidence>
<feature type="transmembrane region" description="Helical" evidence="7">
    <location>
        <begin position="223"/>
        <end position="246"/>
    </location>
</feature>
<dbReference type="GO" id="GO:0016413">
    <property type="term" value="F:O-acetyltransferase activity"/>
    <property type="evidence" value="ECO:0007669"/>
    <property type="project" value="TreeGrafter"/>
</dbReference>
<dbReference type="PANTHER" id="PTHR40074:SF2">
    <property type="entry name" value="O-ACETYLTRANSFERASE WECH"/>
    <property type="match status" value="1"/>
</dbReference>
<feature type="transmembrane region" description="Helical" evidence="7">
    <location>
        <begin position="252"/>
        <end position="271"/>
    </location>
</feature>
<dbReference type="GO" id="GO:0005886">
    <property type="term" value="C:plasma membrane"/>
    <property type="evidence" value="ECO:0007669"/>
    <property type="project" value="UniProtKB-SubCell"/>
</dbReference>
<evidence type="ECO:0000256" key="1">
    <source>
        <dbReference type="ARBA" id="ARBA00004651"/>
    </source>
</evidence>
<proteinExistence type="inferred from homology"/>
<keyword evidence="3" id="KW-1003">Cell membrane</keyword>
<dbReference type="PANTHER" id="PTHR40074">
    <property type="entry name" value="O-ACETYLTRANSFERASE WECH"/>
    <property type="match status" value="1"/>
</dbReference>
<feature type="transmembrane region" description="Helical" evidence="7">
    <location>
        <begin position="12"/>
        <end position="32"/>
    </location>
</feature>
<comment type="similarity">
    <text evidence="2">Belongs to the acyltransferase 3 family.</text>
</comment>
<sequence>MAGNSGGRLFYADLLRIAATFAVMVVHISGAWISEVPVDSAAWNILNLYDGLAHWCVPIFIMLSGMFLLDPQRELTLRTLFRRHILRIVVALVVWSLVYSLATSFLATRTLTVESFSAAVRNLVWGKLHYHLWFLPMILGLYLVTPILRGFVRGATARELQWYFLLVLIVTMLLPTVLALRPSKTVSSWLTQLDIRVVLSYAGYFVLGYCLKTCVLSPAMERLIYLLGIGGAVWSVLGTVWLSHIAGARFTFYNYNTPNVALMSAAVFLLFRRIFQNRKANRWVTGLSSITFGMYLCHDLFLQVLRGLGVTTLSFSPVLSVPLLSLVVFVCSALLAWLLSKLPLVGRLIT</sequence>
<protein>
    <submittedName>
        <fullName evidence="9">Acyltransferase family protein</fullName>
    </submittedName>
</protein>
<feature type="transmembrane region" description="Helical" evidence="7">
    <location>
        <begin position="128"/>
        <end position="148"/>
    </location>
</feature>
<evidence type="ECO:0000256" key="6">
    <source>
        <dbReference type="ARBA" id="ARBA00023136"/>
    </source>
</evidence>
<feature type="transmembrane region" description="Helical" evidence="7">
    <location>
        <begin position="89"/>
        <end position="108"/>
    </location>
</feature>
<comment type="subcellular location">
    <subcellularLocation>
        <location evidence="1">Cell membrane</location>
        <topology evidence="1">Multi-pass membrane protein</topology>
    </subcellularLocation>
</comment>
<evidence type="ECO:0000313" key="9">
    <source>
        <dbReference type="EMBL" id="HIY20609.1"/>
    </source>
</evidence>
<reference evidence="9" key="1">
    <citation type="journal article" date="2021" name="PeerJ">
        <title>Extensive microbial diversity within the chicken gut microbiome revealed by metagenomics and culture.</title>
        <authorList>
            <person name="Gilroy R."/>
            <person name="Ravi A."/>
            <person name="Getino M."/>
            <person name="Pursley I."/>
            <person name="Horton D.L."/>
            <person name="Alikhan N.F."/>
            <person name="Baker D."/>
            <person name="Gharbi K."/>
            <person name="Hall N."/>
            <person name="Watson M."/>
            <person name="Adriaenssens E.M."/>
            <person name="Foster-Nyarko E."/>
            <person name="Jarju S."/>
            <person name="Secka A."/>
            <person name="Antonio M."/>
            <person name="Oren A."/>
            <person name="Chaudhuri R.R."/>
            <person name="La Ragione R."/>
            <person name="Hildebrand F."/>
            <person name="Pallen M.J."/>
        </authorList>
    </citation>
    <scope>NUCLEOTIDE SEQUENCE</scope>
    <source>
        <strain evidence="9">ChiBcec16_6824</strain>
    </source>
</reference>
<feature type="transmembrane region" description="Helical" evidence="7">
    <location>
        <begin position="160"/>
        <end position="181"/>
    </location>
</feature>
<evidence type="ECO:0000256" key="3">
    <source>
        <dbReference type="ARBA" id="ARBA00022475"/>
    </source>
</evidence>
<feature type="domain" description="Acyltransferase 3" evidence="8">
    <location>
        <begin position="11"/>
        <end position="337"/>
    </location>
</feature>
<evidence type="ECO:0000256" key="4">
    <source>
        <dbReference type="ARBA" id="ARBA00022692"/>
    </source>
</evidence>
<keyword evidence="5 7" id="KW-1133">Transmembrane helix</keyword>
<dbReference type="GO" id="GO:0009246">
    <property type="term" value="P:enterobacterial common antigen biosynthetic process"/>
    <property type="evidence" value="ECO:0007669"/>
    <property type="project" value="TreeGrafter"/>
</dbReference>
<name>A0A9D1Y6H6_9FIRM</name>
<dbReference type="Pfam" id="PF01757">
    <property type="entry name" value="Acyl_transf_3"/>
    <property type="match status" value="1"/>
</dbReference>
<evidence type="ECO:0000259" key="8">
    <source>
        <dbReference type="Pfam" id="PF01757"/>
    </source>
</evidence>
<keyword evidence="9" id="KW-0808">Transferase</keyword>
<dbReference type="Proteomes" id="UP000823868">
    <property type="component" value="Unassembled WGS sequence"/>
</dbReference>
<feature type="transmembrane region" description="Helical" evidence="7">
    <location>
        <begin position="52"/>
        <end position="69"/>
    </location>
</feature>
<organism evidence="9 10">
    <name type="scientific">Candidatus Flavonifractor merdigallinarum</name>
    <dbReference type="NCBI Taxonomy" id="2838589"/>
    <lineage>
        <taxon>Bacteria</taxon>
        <taxon>Bacillati</taxon>
        <taxon>Bacillota</taxon>
        <taxon>Clostridia</taxon>
        <taxon>Eubacteriales</taxon>
        <taxon>Oscillospiraceae</taxon>
        <taxon>Flavonifractor</taxon>
    </lineage>
</organism>
<evidence type="ECO:0000313" key="10">
    <source>
        <dbReference type="Proteomes" id="UP000823868"/>
    </source>
</evidence>
<dbReference type="AlphaFoldDB" id="A0A9D1Y6H6"/>
<gene>
    <name evidence="9" type="ORF">H9841_01735</name>
</gene>
<dbReference type="InterPro" id="IPR002656">
    <property type="entry name" value="Acyl_transf_3_dom"/>
</dbReference>
<comment type="caution">
    <text evidence="9">The sequence shown here is derived from an EMBL/GenBank/DDBJ whole genome shotgun (WGS) entry which is preliminary data.</text>
</comment>
<feature type="transmembrane region" description="Helical" evidence="7">
    <location>
        <begin position="317"/>
        <end position="339"/>
    </location>
</feature>
<accession>A0A9D1Y6H6</accession>